<feature type="region of interest" description="Disordered" evidence="1">
    <location>
        <begin position="821"/>
        <end position="841"/>
    </location>
</feature>
<dbReference type="InterPro" id="IPR007111">
    <property type="entry name" value="NACHT_NTPase"/>
</dbReference>
<accession>A0A1H9X5Q5</accession>
<dbReference type="Pfam" id="PF05729">
    <property type="entry name" value="NACHT"/>
    <property type="match status" value="1"/>
</dbReference>
<evidence type="ECO:0000313" key="3">
    <source>
        <dbReference type="EMBL" id="SES41472.1"/>
    </source>
</evidence>
<dbReference type="RefSeq" id="WP_089927109.1">
    <property type="nucleotide sequence ID" value="NZ_FOFV01000028.1"/>
</dbReference>
<dbReference type="PANTHER" id="PTHR46844:SF1">
    <property type="entry name" value="SLR5058 PROTEIN"/>
    <property type="match status" value="1"/>
</dbReference>
<dbReference type="PANTHER" id="PTHR46844">
    <property type="entry name" value="SLR5058 PROTEIN"/>
    <property type="match status" value="1"/>
</dbReference>
<dbReference type="InterPro" id="IPR027417">
    <property type="entry name" value="P-loop_NTPase"/>
</dbReference>
<dbReference type="AlphaFoldDB" id="A0A1H9X5Q5"/>
<dbReference type="OrthoDB" id="135105at2"/>
<evidence type="ECO:0000256" key="1">
    <source>
        <dbReference type="SAM" id="MobiDB-lite"/>
    </source>
</evidence>
<evidence type="ECO:0000313" key="4">
    <source>
        <dbReference type="Proteomes" id="UP000199503"/>
    </source>
</evidence>
<dbReference type="Proteomes" id="UP000199503">
    <property type="component" value="Unassembled WGS sequence"/>
</dbReference>
<dbReference type="PROSITE" id="PS50837">
    <property type="entry name" value="NACHT"/>
    <property type="match status" value="1"/>
</dbReference>
<dbReference type="Gene3D" id="3.40.50.300">
    <property type="entry name" value="P-loop containing nucleotide triphosphate hydrolases"/>
    <property type="match status" value="1"/>
</dbReference>
<sequence length="841" mass="93504">MHEYVSLGDEVRNRIRFGLDQLRADNRHHDFEPLCLAFANARLGGHFVPATGPVSSGGDRGRDFESYRRVDARPDEPKVAVLCTTQQKGLPAKIRADLAKNAGVADLVYAFLTADLPVSQIHALQAEAEANHGIHLEVFDGNRLATLMATSDLAEMAYRLLRIDVRELRSSTRTGDEYLIALRTSGLRQGWPQAGDLAPREAFYQPQLLRGPDGQTRTWEEALETGGNLVLTGPSGTGKSMLLRHVATTLAQRRLDGDQHEWHPVLLHARHLARHGSLVDALFHGATEAVAPELHRPLAPDHFDRMLPSGRWLVLVDGLDEVQDGNARSAVLTRLRTAAALPSMRVVVTSRPLHQRDHKLLSATFTEHILNALDNAGIESFVARWFSRTNQAPQRRAALALLSTADQWMHTPLMASMICTLASEAPARPLPTQRTAIYEAFVDYLVSKLPETTNPTITAVQDQVLDLMAAIAFHVQVDDIEADLLDLAEEWLEERDVPVPPRMRAQWRGTISAVLTESGLISATGTTLAFAHPSLQEYFAALHLSGSTPEEVVATLKSTADKYFYSDEHLLGEREFIRFLMDHVGDDRLASELLTAFPLAMESLAQVLDNRELGRFTEESLHSLAEDQHQFLETRVAAAEILDDHWPGQATTYQLALSVNVDLEESDRLDIIRALVRQRGPAAAAVQWLTFQEYNRYPNTGYHHEAIPLVTTGPPSTADRKAGLALVARTGELDDAYRVDACAALAEHDPDEAYRLFNAMRPTTLTVSHLIDSHEPCSLTLLRHFALDDEQPFKLRFDAIEELEDTLPEFALDLYEELAQSPTLSPGQREQLRRAAQLLEP</sequence>
<feature type="domain" description="NACHT" evidence="2">
    <location>
        <begin position="227"/>
        <end position="352"/>
    </location>
</feature>
<reference evidence="4" key="1">
    <citation type="submission" date="2016-10" db="EMBL/GenBank/DDBJ databases">
        <authorList>
            <person name="Varghese N."/>
            <person name="Submissions S."/>
        </authorList>
    </citation>
    <scope>NUCLEOTIDE SEQUENCE [LARGE SCALE GENOMIC DNA]</scope>
    <source>
        <strain evidence="4">DSM 44437</strain>
    </source>
</reference>
<name>A0A1H9X5Q5_9PSEU</name>
<dbReference type="STRING" id="65499.SAMN04488000_1284"/>
<proteinExistence type="predicted"/>
<evidence type="ECO:0000259" key="2">
    <source>
        <dbReference type="PROSITE" id="PS50837"/>
    </source>
</evidence>
<dbReference type="SUPFAM" id="SSF52540">
    <property type="entry name" value="P-loop containing nucleoside triphosphate hydrolases"/>
    <property type="match status" value="1"/>
</dbReference>
<keyword evidence="4" id="KW-1185">Reference proteome</keyword>
<organism evidence="3 4">
    <name type="scientific">Lentzea albida</name>
    <dbReference type="NCBI Taxonomy" id="65499"/>
    <lineage>
        <taxon>Bacteria</taxon>
        <taxon>Bacillati</taxon>
        <taxon>Actinomycetota</taxon>
        <taxon>Actinomycetes</taxon>
        <taxon>Pseudonocardiales</taxon>
        <taxon>Pseudonocardiaceae</taxon>
        <taxon>Lentzea</taxon>
    </lineage>
</organism>
<protein>
    <submittedName>
        <fullName evidence="3">NACHT domain-containing protein</fullName>
    </submittedName>
</protein>
<dbReference type="EMBL" id="FOFV01000028">
    <property type="protein sequence ID" value="SES41472.1"/>
    <property type="molecule type" value="Genomic_DNA"/>
</dbReference>
<gene>
    <name evidence="3" type="ORF">SAMN04488000_1284</name>
</gene>